<keyword evidence="2" id="KW-0732">Signal</keyword>
<dbReference type="Gene3D" id="3.60.21.10">
    <property type="match status" value="1"/>
</dbReference>
<reference evidence="6 7" key="1">
    <citation type="journal article" date="2017" name="Nature">
        <title>The Apostasia genome and the evolution of orchids.</title>
        <authorList>
            <person name="Zhang G.Q."/>
            <person name="Liu K.W."/>
            <person name="Li Z."/>
            <person name="Lohaus R."/>
            <person name="Hsiao Y.Y."/>
            <person name="Niu S.C."/>
            <person name="Wang J.Y."/>
            <person name="Lin Y.C."/>
            <person name="Xu Q."/>
            <person name="Chen L.J."/>
            <person name="Yoshida K."/>
            <person name="Fujiwara S."/>
            <person name="Wang Z.W."/>
            <person name="Zhang Y.Q."/>
            <person name="Mitsuda N."/>
            <person name="Wang M."/>
            <person name="Liu G.H."/>
            <person name="Pecoraro L."/>
            <person name="Huang H.X."/>
            <person name="Xiao X.J."/>
            <person name="Lin M."/>
            <person name="Wu X.Y."/>
            <person name="Wu W.L."/>
            <person name="Chen Y.Y."/>
            <person name="Chang S.B."/>
            <person name="Sakamoto S."/>
            <person name="Ohme-Takagi M."/>
            <person name="Yagi M."/>
            <person name="Zeng S.J."/>
            <person name="Shen C.Y."/>
            <person name="Yeh C.M."/>
            <person name="Luo Y.B."/>
            <person name="Tsai W.C."/>
            <person name="Van de Peer Y."/>
            <person name="Liu Z.J."/>
        </authorList>
    </citation>
    <scope>NUCLEOTIDE SEQUENCE [LARGE SCALE GENOMIC DNA]</scope>
    <source>
        <strain evidence="7">cv. Shenzhen</strain>
        <tissue evidence="6">Stem</tissue>
    </source>
</reference>
<evidence type="ECO:0000256" key="2">
    <source>
        <dbReference type="SAM" id="SignalP"/>
    </source>
</evidence>
<organism evidence="6 7">
    <name type="scientific">Apostasia shenzhenica</name>
    <dbReference type="NCBI Taxonomy" id="1088818"/>
    <lineage>
        <taxon>Eukaryota</taxon>
        <taxon>Viridiplantae</taxon>
        <taxon>Streptophyta</taxon>
        <taxon>Embryophyta</taxon>
        <taxon>Tracheophyta</taxon>
        <taxon>Spermatophyta</taxon>
        <taxon>Magnoliopsida</taxon>
        <taxon>Liliopsida</taxon>
        <taxon>Asparagales</taxon>
        <taxon>Orchidaceae</taxon>
        <taxon>Apostasioideae</taxon>
        <taxon>Apostasia</taxon>
    </lineage>
</organism>
<feature type="transmembrane region" description="Helical" evidence="1">
    <location>
        <begin position="610"/>
        <end position="629"/>
    </location>
</feature>
<evidence type="ECO:0000313" key="7">
    <source>
        <dbReference type="Proteomes" id="UP000236161"/>
    </source>
</evidence>
<sequence length="731" mass="83391">MAPTAKLSAVLLLLVLSPASGTSHESRRSVVKVNGGPDGVIWAVQLSDLHFSVFHPERALDFKRLIASALSIIKPSLVLITGDLTDGKSKDLLTMKQEEAEWLEYQNVTEEVIMRSGLDKNVFYDLRGNHDSFGVPEVGGKYDFYSKYSINARLGRVGDIQSITLQDSRWKYLFVGIDTAMDIGLRGPTNVFGHPTDDLLADLDIELGQWDTESADSVRKISFGHFPLSFSAATDTGKNLKDVFLKHSLSAYLCGHLHSRFGKNLKRHYTISTGRYYQHNIHQGNPNDLKSAYCSVDDEYPKEFWEWEMGDWRKSRNIRIVAIDSGHVSFLDMDNSLGPKDTIILPTFPLDSRFMQRISSQRDFNCQITRTLSYEAVRALVFSRRVIVSVSAKVFDSRPGRFDLVLDTGMTKLKGNETRGDLYVASWNWQAFADPSPDRFWLQVEAVDISGRSTYSQPRPFSANGLTADISWTWKEFLVMGCQWAALYQPLLCGVLTFIFTFLLIPRILLIFSKNYLANNRISSIFSRKSMWLHLIDTGILVVVELCRMTAIWWGILLYLVYLLLFPWFISQIYIEADKMTYMTHRGWAITSSLNGTHNAFFGMPDVMVIVLPHLFFVVLPTVFVVGGMSAERTAYRAYCLTFSGKKEDDHAKGSKENKENQCLSDASVFFRRRWMRKLLLLICLAILWKHWKQCRALVKAYDMNPLLHSPVYCFWIPALLIYTIHKTSTV</sequence>
<dbReference type="InterPro" id="IPR056229">
    <property type="entry name" value="Ig_TMM62"/>
</dbReference>
<dbReference type="InterPro" id="IPR004843">
    <property type="entry name" value="Calcineurin-like_PHP"/>
</dbReference>
<feature type="signal peptide" evidence="2">
    <location>
        <begin position="1"/>
        <end position="21"/>
    </location>
</feature>
<keyword evidence="1" id="KW-0812">Transmembrane</keyword>
<dbReference type="PANTHER" id="PTHR14795">
    <property type="entry name" value="HELICASE RELATED"/>
    <property type="match status" value="1"/>
</dbReference>
<evidence type="ECO:0000313" key="6">
    <source>
        <dbReference type="EMBL" id="PKA55791.1"/>
    </source>
</evidence>
<feature type="transmembrane region" description="Helical" evidence="1">
    <location>
        <begin position="675"/>
        <end position="692"/>
    </location>
</feature>
<keyword evidence="1" id="KW-0472">Membrane</keyword>
<dbReference type="Pfam" id="PF24384">
    <property type="entry name" value="Ig_TMM62"/>
    <property type="match status" value="1"/>
</dbReference>
<gene>
    <name evidence="6" type="ORF">AXF42_Ash012083</name>
</gene>
<dbReference type="Proteomes" id="UP000236161">
    <property type="component" value="Unassembled WGS sequence"/>
</dbReference>
<dbReference type="OrthoDB" id="27234at2759"/>
<dbReference type="GO" id="GO:0016787">
    <property type="term" value="F:hydrolase activity"/>
    <property type="evidence" value="ECO:0007669"/>
    <property type="project" value="InterPro"/>
</dbReference>
<feature type="transmembrane region" description="Helical" evidence="1">
    <location>
        <begin position="707"/>
        <end position="725"/>
    </location>
</feature>
<feature type="domain" description="TMEM62 Ig-like" evidence="4">
    <location>
        <begin position="339"/>
        <end position="466"/>
    </location>
</feature>
<feature type="chain" id="PRO_5014113776" evidence="2">
    <location>
        <begin position="22"/>
        <end position="731"/>
    </location>
</feature>
<proteinExistence type="predicted"/>
<feature type="transmembrane region" description="Helical" evidence="1">
    <location>
        <begin position="557"/>
        <end position="575"/>
    </location>
</feature>
<dbReference type="InterPro" id="IPR029052">
    <property type="entry name" value="Metallo-depent_PP-like"/>
</dbReference>
<dbReference type="EMBL" id="KZ451978">
    <property type="protein sequence ID" value="PKA55791.1"/>
    <property type="molecule type" value="Genomic_DNA"/>
</dbReference>
<dbReference type="InterPro" id="IPR056230">
    <property type="entry name" value="TMEM62_C"/>
</dbReference>
<keyword evidence="7" id="KW-1185">Reference proteome</keyword>
<dbReference type="Pfam" id="PF00149">
    <property type="entry name" value="Metallophos"/>
    <property type="match status" value="1"/>
</dbReference>
<feature type="domain" description="TMEM62 C-terminal" evidence="5">
    <location>
        <begin position="489"/>
        <end position="711"/>
    </location>
</feature>
<name>A0A2I0AJS9_9ASPA</name>
<feature type="transmembrane region" description="Helical" evidence="1">
    <location>
        <begin position="487"/>
        <end position="510"/>
    </location>
</feature>
<protein>
    <submittedName>
        <fullName evidence="6">Metallophosphoesterase</fullName>
    </submittedName>
</protein>
<feature type="domain" description="Calcineurin-like phosphoesterase" evidence="3">
    <location>
        <begin position="44"/>
        <end position="259"/>
    </location>
</feature>
<dbReference type="PANTHER" id="PTHR14795:SF0">
    <property type="entry name" value="TRANSMEMBRANE PROTEIN 62"/>
    <property type="match status" value="1"/>
</dbReference>
<keyword evidence="1" id="KW-1133">Transmembrane helix</keyword>
<evidence type="ECO:0000259" key="4">
    <source>
        <dbReference type="Pfam" id="PF24384"/>
    </source>
</evidence>
<dbReference type="Pfam" id="PF24394">
    <property type="entry name" value="TMEM62_C"/>
    <property type="match status" value="1"/>
</dbReference>
<dbReference type="STRING" id="1088818.A0A2I0AJS9"/>
<evidence type="ECO:0000256" key="1">
    <source>
        <dbReference type="SAM" id="Phobius"/>
    </source>
</evidence>
<dbReference type="AlphaFoldDB" id="A0A2I0AJS9"/>
<evidence type="ECO:0000259" key="3">
    <source>
        <dbReference type="Pfam" id="PF00149"/>
    </source>
</evidence>
<evidence type="ECO:0000259" key="5">
    <source>
        <dbReference type="Pfam" id="PF24394"/>
    </source>
</evidence>
<dbReference type="SUPFAM" id="SSF56300">
    <property type="entry name" value="Metallo-dependent phosphatases"/>
    <property type="match status" value="1"/>
</dbReference>
<accession>A0A2I0AJS9</accession>